<organism evidence="14 15">
    <name type="scientific">Trichuris trichiura</name>
    <name type="common">Whipworm</name>
    <name type="synonym">Trichocephalus trichiurus</name>
    <dbReference type="NCBI Taxonomy" id="36087"/>
    <lineage>
        <taxon>Eukaryota</taxon>
        <taxon>Metazoa</taxon>
        <taxon>Ecdysozoa</taxon>
        <taxon>Nematoda</taxon>
        <taxon>Enoplea</taxon>
        <taxon>Dorylaimia</taxon>
        <taxon>Trichinellida</taxon>
        <taxon>Trichuridae</taxon>
        <taxon>Trichuris</taxon>
    </lineage>
</organism>
<reference evidence="14" key="2">
    <citation type="submission" date="2014-03" db="EMBL/GenBank/DDBJ databases">
        <title>The whipworm genome and dual-species transcriptomics of an intimate host-pathogen interaction.</title>
        <authorList>
            <person name="Foth B.J."/>
            <person name="Tsai I.J."/>
            <person name="Reid A.J."/>
            <person name="Bancroft A.J."/>
            <person name="Nichol S."/>
            <person name="Tracey A."/>
            <person name="Holroyd N."/>
            <person name="Cotton J.A."/>
            <person name="Stanley E.J."/>
            <person name="Zarowiecki M."/>
            <person name="Liu J.Z."/>
            <person name="Huckvale T."/>
            <person name="Cooper P.J."/>
            <person name="Grencis R.K."/>
            <person name="Berriman M."/>
        </authorList>
    </citation>
    <scope>NUCLEOTIDE SEQUENCE [LARGE SCALE GENOMIC DNA]</scope>
</reference>
<evidence type="ECO:0000256" key="11">
    <source>
        <dbReference type="SAM" id="Coils"/>
    </source>
</evidence>
<dbReference type="PANTHER" id="PTHR10643">
    <property type="entry name" value="KINETOCHORE PROTEIN NDC80"/>
    <property type="match status" value="1"/>
</dbReference>
<dbReference type="Gene3D" id="1.10.418.30">
    <property type="entry name" value="Ncd80 complex, Ncd80 subunit"/>
    <property type="match status" value="1"/>
</dbReference>
<evidence type="ECO:0000256" key="12">
    <source>
        <dbReference type="SAM" id="MobiDB-lite"/>
    </source>
</evidence>
<dbReference type="STRING" id="36087.A0A077Z7F3"/>
<evidence type="ECO:0000256" key="10">
    <source>
        <dbReference type="RuleBase" id="RU368072"/>
    </source>
</evidence>
<keyword evidence="4 10" id="KW-0498">Mitosis</keyword>
<feature type="domain" description="Kinetochore protein Ndc80 CH" evidence="13">
    <location>
        <begin position="77"/>
        <end position="164"/>
    </location>
</feature>
<keyword evidence="7 10" id="KW-0539">Nucleus</keyword>
<keyword evidence="15" id="KW-1185">Reference proteome</keyword>
<name>A0A077Z7F3_TRITR</name>
<dbReference type="EMBL" id="HG805971">
    <property type="protein sequence ID" value="CDW55679.1"/>
    <property type="molecule type" value="Genomic_DNA"/>
</dbReference>
<feature type="compositionally biased region" description="Polar residues" evidence="12">
    <location>
        <begin position="29"/>
        <end position="52"/>
    </location>
</feature>
<dbReference type="InterPro" id="IPR005550">
    <property type="entry name" value="Kinetochore_Ndc80"/>
</dbReference>
<evidence type="ECO:0000256" key="6">
    <source>
        <dbReference type="ARBA" id="ARBA00023054"/>
    </source>
</evidence>
<evidence type="ECO:0000313" key="15">
    <source>
        <dbReference type="Proteomes" id="UP000030665"/>
    </source>
</evidence>
<evidence type="ECO:0000256" key="4">
    <source>
        <dbReference type="ARBA" id="ARBA00022776"/>
    </source>
</evidence>
<evidence type="ECO:0000256" key="2">
    <source>
        <dbReference type="ARBA" id="ARBA00022454"/>
    </source>
</evidence>
<comment type="subcellular location">
    <subcellularLocation>
        <location evidence="10">Chromosome</location>
        <location evidence="10">Centromere</location>
        <location evidence="10">Kinetochore</location>
    </subcellularLocation>
    <subcellularLocation>
        <location evidence="10">Nucleus</location>
    </subcellularLocation>
</comment>
<dbReference type="GO" id="GO:0051315">
    <property type="term" value="P:attachment of mitotic spindle microtubules to kinetochore"/>
    <property type="evidence" value="ECO:0007669"/>
    <property type="project" value="UniProtKB-UniRule"/>
</dbReference>
<dbReference type="Proteomes" id="UP000030665">
    <property type="component" value="Unassembled WGS sequence"/>
</dbReference>
<evidence type="ECO:0000256" key="1">
    <source>
        <dbReference type="ARBA" id="ARBA00007050"/>
    </source>
</evidence>
<dbReference type="GO" id="GO:0051301">
    <property type="term" value="P:cell division"/>
    <property type="evidence" value="ECO:0007669"/>
    <property type="project" value="UniProtKB-UniRule"/>
</dbReference>
<comment type="subunit">
    <text evidence="10">Component of the NDC80 complex.</text>
</comment>
<evidence type="ECO:0000256" key="5">
    <source>
        <dbReference type="ARBA" id="ARBA00022838"/>
    </source>
</evidence>
<evidence type="ECO:0000259" key="13">
    <source>
        <dbReference type="Pfam" id="PF03801"/>
    </source>
</evidence>
<keyword evidence="9 10" id="KW-0137">Centromere</keyword>
<dbReference type="InterPro" id="IPR055260">
    <property type="entry name" value="Ndc80_CH"/>
</dbReference>
<keyword evidence="5 10" id="KW-0995">Kinetochore</keyword>
<evidence type="ECO:0000256" key="8">
    <source>
        <dbReference type="ARBA" id="ARBA00023306"/>
    </source>
</evidence>
<dbReference type="InterPro" id="IPR038273">
    <property type="entry name" value="Ndc80_sf"/>
</dbReference>
<dbReference type="AlphaFoldDB" id="A0A077Z7F3"/>
<comment type="function">
    <text evidence="10">Acts as a component of the essential kinetochore-associated NDC80 complex, which is required for chromosome segregation and spindle checkpoint activity.</text>
</comment>
<dbReference type="Pfam" id="PF03801">
    <property type="entry name" value="Ndc80_HEC"/>
    <property type="match status" value="1"/>
</dbReference>
<gene>
    <name evidence="14" type="ORF">TTRE_0000395201</name>
</gene>
<keyword evidence="6 11" id="KW-0175">Coiled coil</keyword>
<evidence type="ECO:0000256" key="9">
    <source>
        <dbReference type="ARBA" id="ARBA00023328"/>
    </source>
</evidence>
<evidence type="ECO:0000313" key="14">
    <source>
        <dbReference type="EMBL" id="CDW55679.1"/>
    </source>
</evidence>
<evidence type="ECO:0000256" key="3">
    <source>
        <dbReference type="ARBA" id="ARBA00022618"/>
    </source>
</evidence>
<sequence>MSRRRGNVETFWNLGQSPPTSLGGRSVRSYISSQSTLHQNESNNRGTCSTRGAKSGGKPSVGRMIFDLVYFFQAVPSLDLSEKKMKEMARSTFTKVFEHLVSLVIDEPYTMGPLESDVPRMLKLLGYPLLPKKSTLQTLGAPNSLPLIVQMLYWLMSLAKFQENVCSAESFQCIEKSSNLDSEAALFSQWLAGDDNVLYTPVDSAELNELREQVKRAENNIEMLRRKQTKIEEQIQPLLNVEKELDEKLAEKMQLDKVVKNCLIHQESCKKEIEDRTMQMRAVEDESEAIQDQLLRLKVTRIQTMETNKQNMEKIQQAQLLSKQAESLRQDISNLNNELAKERMKASGICFELEELRKKIASMLQELMGLCPEMAPIVKSLQRDQPVDEEFLNVLHSTLVELKVKSDEKLLEMKFDCDRKKMANAAIDKDVEELKRAEDQLEKELDEMLKSNKVVVTEARERISSLRCELKELQEDPTFQCKEDYERLQSELLAKLDEAEMNFYKSILEKNKERLSIVYELEMHLQIYESLFNISSCN</sequence>
<feature type="coiled-coil region" evidence="11">
    <location>
        <begin position="420"/>
        <end position="502"/>
    </location>
</feature>
<dbReference type="OrthoDB" id="7459479at2759"/>
<proteinExistence type="inferred from homology"/>
<protein>
    <recommendedName>
        <fullName evidence="10">Kinetochore protein NDC80</fullName>
    </recommendedName>
</protein>
<accession>A0A077Z7F3</accession>
<keyword evidence="3 10" id="KW-0132">Cell division</keyword>
<keyword evidence="8 10" id="KW-0131">Cell cycle</keyword>
<dbReference type="GO" id="GO:0005634">
    <property type="term" value="C:nucleus"/>
    <property type="evidence" value="ECO:0007669"/>
    <property type="project" value="UniProtKB-SubCell"/>
</dbReference>
<keyword evidence="2 10" id="KW-0158">Chromosome</keyword>
<reference evidence="14" key="1">
    <citation type="submission" date="2014-01" db="EMBL/GenBank/DDBJ databases">
        <authorList>
            <person name="Aslett M."/>
        </authorList>
    </citation>
    <scope>NUCLEOTIDE SEQUENCE</scope>
</reference>
<dbReference type="PANTHER" id="PTHR10643:SF2">
    <property type="entry name" value="KINETOCHORE PROTEIN NDC80 HOMOLOG"/>
    <property type="match status" value="1"/>
</dbReference>
<feature type="coiled-coil region" evidence="11">
    <location>
        <begin position="207"/>
        <end position="345"/>
    </location>
</feature>
<feature type="region of interest" description="Disordered" evidence="12">
    <location>
        <begin position="1"/>
        <end position="57"/>
    </location>
</feature>
<comment type="similarity">
    <text evidence="1 10">Belongs to the NDC80/HEC1 family.</text>
</comment>
<dbReference type="GO" id="GO:0031262">
    <property type="term" value="C:Ndc80 complex"/>
    <property type="evidence" value="ECO:0007669"/>
    <property type="project" value="UniProtKB-UniRule"/>
</dbReference>
<evidence type="ECO:0000256" key="7">
    <source>
        <dbReference type="ARBA" id="ARBA00023242"/>
    </source>
</evidence>